<dbReference type="GO" id="GO:0055088">
    <property type="term" value="P:lipid homeostasis"/>
    <property type="evidence" value="ECO:0007669"/>
    <property type="project" value="TreeGrafter"/>
</dbReference>
<keyword evidence="5" id="KW-0285">Flavoprotein</keyword>
<name>A0A401P2T8_SCYTO</name>
<dbReference type="GO" id="GO:0003997">
    <property type="term" value="F:acyl-CoA oxidase activity"/>
    <property type="evidence" value="ECO:0007669"/>
    <property type="project" value="InterPro"/>
</dbReference>
<keyword evidence="4" id="KW-0597">Phosphoprotein</keyword>
<dbReference type="GO" id="GO:0071949">
    <property type="term" value="F:FAD binding"/>
    <property type="evidence" value="ECO:0007669"/>
    <property type="project" value="InterPro"/>
</dbReference>
<evidence type="ECO:0000256" key="6">
    <source>
        <dbReference type="ARBA" id="ARBA00022827"/>
    </source>
</evidence>
<keyword evidence="11" id="KW-0576">Peroxisome</keyword>
<comment type="caution">
    <text evidence="17">The sequence shown here is derived from an EMBL/GenBank/DDBJ whole genome shotgun (WGS) entry which is preliminary data.</text>
</comment>
<dbReference type="AlphaFoldDB" id="A0A401P2T8"/>
<protein>
    <submittedName>
        <fullName evidence="17">Uncharacterized protein</fullName>
    </submittedName>
</protein>
<dbReference type="SUPFAM" id="SSF47203">
    <property type="entry name" value="Acyl-CoA dehydrogenase C-terminal domain-like"/>
    <property type="match status" value="2"/>
</dbReference>
<comment type="subcellular location">
    <subcellularLocation>
        <location evidence="2">Peroxisome</location>
    </subcellularLocation>
</comment>
<dbReference type="PANTHER" id="PTHR10909">
    <property type="entry name" value="ELECTRON TRANSPORT OXIDOREDUCTASE"/>
    <property type="match status" value="1"/>
</dbReference>
<evidence type="ECO:0000256" key="13">
    <source>
        <dbReference type="PIRSR" id="PIRSR000168-2"/>
    </source>
</evidence>
<dbReference type="OrthoDB" id="538336at2759"/>
<evidence type="ECO:0000259" key="14">
    <source>
        <dbReference type="Pfam" id="PF01756"/>
    </source>
</evidence>
<gene>
    <name evidence="17" type="ORF">scyTo_0008050</name>
</gene>
<dbReference type="Pfam" id="PF01756">
    <property type="entry name" value="ACOX"/>
    <property type="match status" value="1"/>
</dbReference>
<dbReference type="Pfam" id="PF14749">
    <property type="entry name" value="Acyl-CoA_ox_N"/>
    <property type="match status" value="1"/>
</dbReference>
<keyword evidence="9" id="KW-0175">Coiled coil</keyword>
<dbReference type="GO" id="GO:0005777">
    <property type="term" value="C:peroxisome"/>
    <property type="evidence" value="ECO:0007669"/>
    <property type="project" value="UniProtKB-SubCell"/>
</dbReference>
<evidence type="ECO:0000256" key="12">
    <source>
        <dbReference type="PIRSR" id="PIRSR000168-1"/>
    </source>
</evidence>
<dbReference type="InterPro" id="IPR009100">
    <property type="entry name" value="AcylCoA_DH/oxidase_NM_dom_sf"/>
</dbReference>
<feature type="domain" description="Acyl-CoA oxidase C-terminal" evidence="14">
    <location>
        <begin position="609"/>
        <end position="784"/>
    </location>
</feature>
<evidence type="ECO:0000259" key="15">
    <source>
        <dbReference type="Pfam" id="PF14749"/>
    </source>
</evidence>
<dbReference type="FunFam" id="1.20.140.10:FF:000005">
    <property type="entry name" value="Acyl-coenzyme A oxidase"/>
    <property type="match status" value="1"/>
</dbReference>
<evidence type="ECO:0000313" key="17">
    <source>
        <dbReference type="EMBL" id="GCB67406.1"/>
    </source>
</evidence>
<evidence type="ECO:0000259" key="16">
    <source>
        <dbReference type="Pfam" id="PF22924"/>
    </source>
</evidence>
<evidence type="ECO:0000256" key="10">
    <source>
        <dbReference type="ARBA" id="ARBA00023098"/>
    </source>
</evidence>
<keyword evidence="18" id="KW-1185">Reference proteome</keyword>
<evidence type="ECO:0000256" key="9">
    <source>
        <dbReference type="ARBA" id="ARBA00023054"/>
    </source>
</evidence>
<dbReference type="FunFam" id="1.20.140.10:FF:000007">
    <property type="entry name" value="Acyl-coenzyme A oxidase"/>
    <property type="match status" value="1"/>
</dbReference>
<accession>A0A401P2T8</accession>
<dbReference type="STRING" id="75743.A0A401P2T8"/>
<reference evidence="17 18" key="1">
    <citation type="journal article" date="2018" name="Nat. Ecol. Evol.">
        <title>Shark genomes provide insights into elasmobranch evolution and the origin of vertebrates.</title>
        <authorList>
            <person name="Hara Y"/>
            <person name="Yamaguchi K"/>
            <person name="Onimaru K"/>
            <person name="Kadota M"/>
            <person name="Koyanagi M"/>
            <person name="Keeley SD"/>
            <person name="Tatsumi K"/>
            <person name="Tanaka K"/>
            <person name="Motone F"/>
            <person name="Kageyama Y"/>
            <person name="Nozu R"/>
            <person name="Adachi N"/>
            <person name="Nishimura O"/>
            <person name="Nakagawa R"/>
            <person name="Tanegashima C"/>
            <person name="Kiyatake I"/>
            <person name="Matsumoto R"/>
            <person name="Murakumo K"/>
            <person name="Nishida K"/>
            <person name="Terakita A"/>
            <person name="Kuratani S"/>
            <person name="Sato K"/>
            <person name="Hyodo S Kuraku.S."/>
        </authorList>
    </citation>
    <scope>NUCLEOTIDE SEQUENCE [LARGE SCALE GENOMIC DNA]</scope>
</reference>
<dbReference type="FunFam" id="1.10.540.10:FF:000006">
    <property type="entry name" value="Acyl-coenzyme A oxidase"/>
    <property type="match status" value="1"/>
</dbReference>
<proteinExistence type="inferred from homology"/>
<dbReference type="FunFam" id="2.40.110.10:FF:000003">
    <property type="entry name" value="Acyl-coenzyme A oxidase"/>
    <property type="match status" value="1"/>
</dbReference>
<dbReference type="InterPro" id="IPR012258">
    <property type="entry name" value="Acyl-CoA_oxidase"/>
</dbReference>
<feature type="active site" description="Proton acceptor" evidence="12">
    <location>
        <position position="554"/>
    </location>
</feature>
<feature type="domain" description="Acyl-CoA oxidase C-alpha1" evidence="16">
    <location>
        <begin position="406"/>
        <end position="569"/>
    </location>
</feature>
<evidence type="ECO:0000256" key="3">
    <source>
        <dbReference type="ARBA" id="ARBA00006288"/>
    </source>
</evidence>
<dbReference type="InterPro" id="IPR046373">
    <property type="entry name" value="Acyl-CoA_Oxase/DH_mid-dom_sf"/>
</dbReference>
<evidence type="ECO:0000256" key="2">
    <source>
        <dbReference type="ARBA" id="ARBA00004275"/>
    </source>
</evidence>
<evidence type="ECO:0000256" key="8">
    <source>
        <dbReference type="ARBA" id="ARBA00023002"/>
    </source>
</evidence>
<evidence type="ECO:0000256" key="5">
    <source>
        <dbReference type="ARBA" id="ARBA00022630"/>
    </source>
</evidence>
<feature type="domain" description="Acyl-coenzyme A oxidase N-terminal" evidence="15">
    <location>
        <begin position="169"/>
        <end position="264"/>
    </location>
</feature>
<dbReference type="Pfam" id="PF22924">
    <property type="entry name" value="ACOX_C_alpha1"/>
    <property type="match status" value="1"/>
</dbReference>
<dbReference type="GO" id="GO:0005504">
    <property type="term" value="F:fatty acid binding"/>
    <property type="evidence" value="ECO:0007669"/>
    <property type="project" value="TreeGrafter"/>
</dbReference>
<dbReference type="Gene3D" id="2.40.110.10">
    <property type="entry name" value="Butyryl-CoA Dehydrogenase, subunit A, domain 2"/>
    <property type="match status" value="1"/>
</dbReference>
<dbReference type="Gene3D" id="1.20.140.10">
    <property type="entry name" value="Butyryl-CoA Dehydrogenase, subunit A, domain 3"/>
    <property type="match status" value="2"/>
</dbReference>
<feature type="binding site" evidence="13">
    <location>
        <position position="309"/>
    </location>
    <ligand>
        <name>FAD</name>
        <dbReference type="ChEBI" id="CHEBI:57692"/>
    </ligand>
</feature>
<keyword evidence="8" id="KW-0560">Oxidoreductase</keyword>
<dbReference type="InterPro" id="IPR002655">
    <property type="entry name" value="Acyl-CoA_oxidase_C"/>
</dbReference>
<comment type="similarity">
    <text evidence="3">Belongs to the acyl-CoA oxidase family.</text>
</comment>
<comment type="cofactor">
    <cofactor evidence="1">
        <name>FAD</name>
        <dbReference type="ChEBI" id="CHEBI:57692"/>
    </cofactor>
</comment>
<feature type="binding site" evidence="13">
    <location>
        <position position="270"/>
    </location>
    <ligand>
        <name>FAD</name>
        <dbReference type="ChEBI" id="CHEBI:57692"/>
    </ligand>
</feature>
<sequence>MRNCLLQTYFLGASMYSERHSNSSEIRSLMAEPDYFDDNPELIKPKKLLNPVKASRSHQELHRELLMNQKRGVGSENKPELQRVLEYRRREQLIRQRKDEEEAQKMKSPFEVELLKRQQRLEELEREQERDGEEQENAPEFVKVKENLRRTSTCSTEKKAGYCQFSVAKHIINSDDVFNQENLYFLTQTERYEVAVKRAVHLRLKMKELGWADNGPEMQVANRVLGGNVAFSVHNGVFILTITELGTDAQIAKWVPLAQDYQIIGTYAQTELGHGTYLRGLETTASFDTSSQDFILNTPEPSSIKWWPGDLGRSANHAVVLAQLYTQGMCQGMHAFIVQIRSLVDHSALPGVTIGDIGPKMAFEHVDNGYLMLQNVHIPRENMLSRYSEVTSDGSYIKQGSNRINYISMVFTRVRIISVEIMPALSKACVIAIRYSVVRRQSKLKPGEMEAKILDYQTQQQKLLPQLATTFAFHFMASSLETFCNQVKVQIKTEGDVLLLPELHALSAGLKALISEACSAGVEVCRRACGGHGYSMLSGLPSLYTRVVASCTYEGENTVMQLQTARFLMKCLTRVDCGQPLAQSVSYLSEPITLHCSAKEKSDFLKPFVYVESYKQRACRLIKDAGIKLQSLLQSGVEQYVAWNSTSVQLAKAAVAHCHYVVVKNFVETMEGLKFEPEIHQVIKMLCDLYALTGILDNAGDFLYDGFMTGKQLDLVTACQLDLLAVVRKNAVSITDAFDYPDEQLNSAIGNYDGYAYQRLFQWAQKAPTNAKVNLAYEKYLKPRFQLAQSKL</sequence>
<evidence type="ECO:0000256" key="11">
    <source>
        <dbReference type="ARBA" id="ARBA00023140"/>
    </source>
</evidence>
<dbReference type="GO" id="GO:0000038">
    <property type="term" value="P:very long-chain fatty acid metabolic process"/>
    <property type="evidence" value="ECO:0007669"/>
    <property type="project" value="TreeGrafter"/>
</dbReference>
<dbReference type="InterPro" id="IPR029320">
    <property type="entry name" value="Acyl-CoA_ox_N"/>
</dbReference>
<keyword evidence="7" id="KW-0276">Fatty acid metabolism</keyword>
<dbReference type="EMBL" id="BFAA01003018">
    <property type="protein sequence ID" value="GCB67406.1"/>
    <property type="molecule type" value="Genomic_DNA"/>
</dbReference>
<dbReference type="PANTHER" id="PTHR10909:SF344">
    <property type="entry name" value="PEROXISOMAL ACYL-COENZYME A OXIDASE 2"/>
    <property type="match status" value="1"/>
</dbReference>
<dbReference type="Proteomes" id="UP000288216">
    <property type="component" value="Unassembled WGS sequence"/>
</dbReference>
<evidence type="ECO:0000256" key="7">
    <source>
        <dbReference type="ARBA" id="ARBA00022832"/>
    </source>
</evidence>
<keyword evidence="6 13" id="KW-0274">FAD</keyword>
<dbReference type="Gene3D" id="1.10.540.10">
    <property type="entry name" value="Acyl-CoA dehydrogenase/oxidase, N-terminal domain"/>
    <property type="match status" value="1"/>
</dbReference>
<dbReference type="InterPro" id="IPR036250">
    <property type="entry name" value="AcylCo_DH-like_C"/>
</dbReference>
<evidence type="ECO:0000313" key="18">
    <source>
        <dbReference type="Proteomes" id="UP000288216"/>
    </source>
</evidence>
<dbReference type="GO" id="GO:0033791">
    <property type="term" value="F:3alpha,7alpha,12alpha-trihydroxy-5beta-cholestanoyl-CoA 24-hydroxylase activity"/>
    <property type="evidence" value="ECO:0007669"/>
    <property type="project" value="TreeGrafter"/>
</dbReference>
<dbReference type="InterPro" id="IPR009533">
    <property type="entry name" value="FAM107"/>
</dbReference>
<dbReference type="SUPFAM" id="SSF56645">
    <property type="entry name" value="Acyl-CoA dehydrogenase NM domain-like"/>
    <property type="match status" value="1"/>
</dbReference>
<dbReference type="GO" id="GO:0033540">
    <property type="term" value="P:fatty acid beta-oxidation using acyl-CoA oxidase"/>
    <property type="evidence" value="ECO:0007669"/>
    <property type="project" value="TreeGrafter"/>
</dbReference>
<evidence type="ECO:0000256" key="1">
    <source>
        <dbReference type="ARBA" id="ARBA00001974"/>
    </source>
</evidence>
<keyword evidence="10" id="KW-0443">Lipid metabolism</keyword>
<organism evidence="17 18">
    <name type="scientific">Scyliorhinus torazame</name>
    <name type="common">Cloudy catshark</name>
    <name type="synonym">Catulus torazame</name>
    <dbReference type="NCBI Taxonomy" id="75743"/>
    <lineage>
        <taxon>Eukaryota</taxon>
        <taxon>Metazoa</taxon>
        <taxon>Chordata</taxon>
        <taxon>Craniata</taxon>
        <taxon>Vertebrata</taxon>
        <taxon>Chondrichthyes</taxon>
        <taxon>Elasmobranchii</taxon>
        <taxon>Galeomorphii</taxon>
        <taxon>Galeoidea</taxon>
        <taxon>Carcharhiniformes</taxon>
        <taxon>Scyliorhinidae</taxon>
        <taxon>Scyliorhinus</taxon>
    </lineage>
</organism>
<dbReference type="InterPro" id="IPR037069">
    <property type="entry name" value="AcylCoA_DH/ox_N_sf"/>
</dbReference>
<dbReference type="InterPro" id="IPR055060">
    <property type="entry name" value="ACOX_C_alpha1"/>
</dbReference>
<evidence type="ECO:0000256" key="4">
    <source>
        <dbReference type="ARBA" id="ARBA00022553"/>
    </source>
</evidence>
<dbReference type="OMA" id="NHGVHCF"/>
<dbReference type="Pfam" id="PF06625">
    <property type="entry name" value="DUF1151"/>
    <property type="match status" value="1"/>
</dbReference>